<dbReference type="PROSITE" id="PS50850">
    <property type="entry name" value="MFS"/>
    <property type="match status" value="1"/>
</dbReference>
<reference evidence="8 9" key="1">
    <citation type="submission" date="2023-08" db="EMBL/GenBank/DDBJ databases">
        <authorList>
            <person name="Sharma P."/>
            <person name="Verma V."/>
            <person name="Mohan M.K."/>
            <person name="Dubey A.K."/>
        </authorList>
    </citation>
    <scope>NUCLEOTIDE SEQUENCE [LARGE SCALE GENOMIC DNA]</scope>
    <source>
        <strain evidence="8 9">ADP4</strain>
    </source>
</reference>
<dbReference type="SUPFAM" id="SSF103473">
    <property type="entry name" value="MFS general substrate transporter"/>
    <property type="match status" value="1"/>
</dbReference>
<dbReference type="Pfam" id="PF07690">
    <property type="entry name" value="MFS_1"/>
    <property type="match status" value="1"/>
</dbReference>
<gene>
    <name evidence="8" type="ORF">RB636_06555</name>
</gene>
<keyword evidence="4 6" id="KW-1133">Transmembrane helix</keyword>
<evidence type="ECO:0000313" key="9">
    <source>
        <dbReference type="Proteomes" id="UP001348265"/>
    </source>
</evidence>
<dbReference type="InterPro" id="IPR036259">
    <property type="entry name" value="MFS_trans_sf"/>
</dbReference>
<feature type="transmembrane region" description="Helical" evidence="6">
    <location>
        <begin position="41"/>
        <end position="63"/>
    </location>
</feature>
<evidence type="ECO:0000256" key="1">
    <source>
        <dbReference type="ARBA" id="ARBA00004651"/>
    </source>
</evidence>
<evidence type="ECO:0000256" key="4">
    <source>
        <dbReference type="ARBA" id="ARBA00022989"/>
    </source>
</evidence>
<dbReference type="CDD" id="cd17324">
    <property type="entry name" value="MFS_NepI_like"/>
    <property type="match status" value="1"/>
</dbReference>
<proteinExistence type="predicted"/>
<evidence type="ECO:0000256" key="2">
    <source>
        <dbReference type="ARBA" id="ARBA00022475"/>
    </source>
</evidence>
<dbReference type="RefSeq" id="WP_331785686.1">
    <property type="nucleotide sequence ID" value="NZ_JAVFKM010000002.1"/>
</dbReference>
<dbReference type="Proteomes" id="UP001348265">
    <property type="component" value="Unassembled WGS sequence"/>
</dbReference>
<evidence type="ECO:0000259" key="7">
    <source>
        <dbReference type="PROSITE" id="PS50850"/>
    </source>
</evidence>
<feature type="transmembrane region" description="Helical" evidence="6">
    <location>
        <begin position="202"/>
        <end position="224"/>
    </location>
</feature>
<dbReference type="EMBL" id="JAVFKM010000002">
    <property type="protein sequence ID" value="MEF3112863.1"/>
    <property type="molecule type" value="Genomic_DNA"/>
</dbReference>
<dbReference type="PANTHER" id="PTHR43124">
    <property type="entry name" value="PURINE EFFLUX PUMP PBUE"/>
    <property type="match status" value="1"/>
</dbReference>
<dbReference type="PANTHER" id="PTHR43124:SF3">
    <property type="entry name" value="CHLORAMPHENICOL EFFLUX PUMP RV0191"/>
    <property type="match status" value="1"/>
</dbReference>
<keyword evidence="2" id="KW-1003">Cell membrane</keyword>
<evidence type="ECO:0000256" key="3">
    <source>
        <dbReference type="ARBA" id="ARBA00022692"/>
    </source>
</evidence>
<comment type="caution">
    <text evidence="8">The sequence shown here is derived from an EMBL/GenBank/DDBJ whole genome shotgun (WGS) entry which is preliminary data.</text>
</comment>
<dbReference type="InterPro" id="IPR020846">
    <property type="entry name" value="MFS_dom"/>
</dbReference>
<feature type="transmembrane region" description="Helical" evidence="6">
    <location>
        <begin position="102"/>
        <end position="121"/>
    </location>
</feature>
<organism evidence="8 9">
    <name type="scientific">Streptomyces chrestomyceticus</name>
    <dbReference type="NCBI Taxonomy" id="68185"/>
    <lineage>
        <taxon>Bacteria</taxon>
        <taxon>Bacillati</taxon>
        <taxon>Actinomycetota</taxon>
        <taxon>Actinomycetes</taxon>
        <taxon>Kitasatosporales</taxon>
        <taxon>Streptomycetaceae</taxon>
        <taxon>Streptomyces</taxon>
    </lineage>
</organism>
<feature type="domain" description="Major facilitator superfamily (MFS) profile" evidence="7">
    <location>
        <begin position="4"/>
        <end position="384"/>
    </location>
</feature>
<keyword evidence="9" id="KW-1185">Reference proteome</keyword>
<evidence type="ECO:0000313" key="8">
    <source>
        <dbReference type="EMBL" id="MEF3112863.1"/>
    </source>
</evidence>
<sequence length="411" mass="41396">MPIAVYLLGLGIFAQGTSEFMLAGLLPNVAADLGVSIPDAGLLVSAFAIGMVVGAPVLAIGTLRLPRRTALIAFQLVFVAGHVVGALAPGYGVLFATRVVSAFAYAGFWAVAAAAAVSLVPADAKGKALSVVGTGLTLATIVGVPAGTVLSQHAGWRAAFWGVVALTVASLASLLAALPATRPTSGEIPSVRREIAAMSRPALWVSYLLTTLSFGAAIVTFSYLTPLLTEVSGLPVSLVPAVLALYGVGGLLGMTLGGRTADRHPLRTLFLGIGGLTAASALLALTAENLPVTTALVFTLGLTGYLTNPVVQSRVFTLAPNAPTLAPAVNTSAFNVGITLTPMLGGLTIDAGFGFVSVAWVGAAVGAAALGVALWAAVLQRRAEARTEAHTVTGRASGAVDARREVLTAAD</sequence>
<feature type="transmembrane region" description="Helical" evidence="6">
    <location>
        <begin position="158"/>
        <end position="181"/>
    </location>
</feature>
<dbReference type="NCBIfam" id="NF033135">
    <property type="entry name" value="cmx_cmrA"/>
    <property type="match status" value="1"/>
</dbReference>
<evidence type="ECO:0000256" key="6">
    <source>
        <dbReference type="SAM" id="Phobius"/>
    </source>
</evidence>
<feature type="transmembrane region" description="Helical" evidence="6">
    <location>
        <begin position="353"/>
        <end position="378"/>
    </location>
</feature>
<dbReference type="InterPro" id="IPR011701">
    <property type="entry name" value="MFS"/>
</dbReference>
<keyword evidence="3 6" id="KW-0812">Transmembrane</keyword>
<feature type="transmembrane region" description="Helical" evidence="6">
    <location>
        <begin position="268"/>
        <end position="287"/>
    </location>
</feature>
<evidence type="ECO:0000256" key="5">
    <source>
        <dbReference type="ARBA" id="ARBA00023136"/>
    </source>
</evidence>
<name>A0ABU7WMW0_9ACTN</name>
<comment type="subcellular location">
    <subcellularLocation>
        <location evidence="1">Cell membrane</location>
        <topology evidence="1">Multi-pass membrane protein</topology>
    </subcellularLocation>
</comment>
<feature type="transmembrane region" description="Helical" evidence="6">
    <location>
        <begin position="236"/>
        <end position="256"/>
    </location>
</feature>
<feature type="transmembrane region" description="Helical" evidence="6">
    <location>
        <begin position="70"/>
        <end position="96"/>
    </location>
</feature>
<accession>A0ABU7WMW0</accession>
<dbReference type="InterPro" id="IPR050189">
    <property type="entry name" value="MFS_Efflux_Transporters"/>
</dbReference>
<dbReference type="Gene3D" id="1.20.1250.20">
    <property type="entry name" value="MFS general substrate transporter like domains"/>
    <property type="match status" value="2"/>
</dbReference>
<keyword evidence="5 6" id="KW-0472">Membrane</keyword>
<protein>
    <submittedName>
        <fullName evidence="8">MFS transporter</fullName>
    </submittedName>
</protein>
<feature type="transmembrane region" description="Helical" evidence="6">
    <location>
        <begin position="128"/>
        <end position="146"/>
    </location>
</feature>